<dbReference type="InterPro" id="IPR029063">
    <property type="entry name" value="SAM-dependent_MTases_sf"/>
</dbReference>
<keyword evidence="1" id="KW-0949">S-adenosyl-L-methionine</keyword>
<keyword evidence="1 2" id="KW-0808">Transferase</keyword>
<dbReference type="Pfam" id="PF04378">
    <property type="entry name" value="RsmJ"/>
    <property type="match status" value="1"/>
</dbReference>
<feature type="active site" description="Proton acceptor" evidence="1">
    <location>
        <position position="160"/>
    </location>
</feature>
<dbReference type="Proteomes" id="UP000192273">
    <property type="component" value="Chromosome"/>
</dbReference>
<dbReference type="HAMAP" id="MF_00934">
    <property type="entry name" value="23SrRNA_methyltr_J"/>
    <property type="match status" value="1"/>
</dbReference>
<dbReference type="PANTHER" id="PTHR37426:SF1">
    <property type="entry name" value="RIBOSOMAL RNA LARGE SUBUNIT METHYLTRANSFERASE J"/>
    <property type="match status" value="1"/>
</dbReference>
<feature type="binding site" evidence="1">
    <location>
        <begin position="139"/>
        <end position="140"/>
    </location>
    <ligand>
        <name>S-adenosyl-L-methionine</name>
        <dbReference type="ChEBI" id="CHEBI:59789"/>
    </ligand>
</feature>
<evidence type="ECO:0000256" key="1">
    <source>
        <dbReference type="HAMAP-Rule" id="MF_00934"/>
    </source>
</evidence>
<comment type="catalytic activity">
    <reaction evidence="1">
        <text>adenosine(2030) in 23S rRNA + S-adenosyl-L-methionine = N(6)-methyladenosine(2030) in 23S rRNA + S-adenosyl-L-homocysteine + H(+)</text>
        <dbReference type="Rhea" id="RHEA:43736"/>
        <dbReference type="Rhea" id="RHEA-COMP:10668"/>
        <dbReference type="Rhea" id="RHEA-COMP:10669"/>
        <dbReference type="ChEBI" id="CHEBI:15378"/>
        <dbReference type="ChEBI" id="CHEBI:57856"/>
        <dbReference type="ChEBI" id="CHEBI:59789"/>
        <dbReference type="ChEBI" id="CHEBI:74411"/>
        <dbReference type="ChEBI" id="CHEBI:74449"/>
        <dbReference type="EC" id="2.1.1.266"/>
    </reaction>
</comment>
<dbReference type="GO" id="GO:0005829">
    <property type="term" value="C:cytosol"/>
    <property type="evidence" value="ECO:0007669"/>
    <property type="project" value="TreeGrafter"/>
</dbReference>
<evidence type="ECO:0000313" key="3">
    <source>
        <dbReference type="Proteomes" id="UP000192273"/>
    </source>
</evidence>
<dbReference type="GO" id="GO:0003723">
    <property type="term" value="F:RNA binding"/>
    <property type="evidence" value="ECO:0007669"/>
    <property type="project" value="UniProtKB-UniRule"/>
</dbReference>
<dbReference type="InterPro" id="IPR007473">
    <property type="entry name" value="RlmJ"/>
</dbReference>
<evidence type="ECO:0000313" key="2">
    <source>
        <dbReference type="EMBL" id="ARE84813.1"/>
    </source>
</evidence>
<dbReference type="EC" id="2.1.1.266" evidence="1"/>
<proteinExistence type="inferred from homology"/>
<dbReference type="Gene3D" id="3.40.50.150">
    <property type="entry name" value="Vaccinia Virus protein VP39"/>
    <property type="match status" value="1"/>
</dbReference>
<keyword evidence="1" id="KW-0694">RNA-binding</keyword>
<feature type="site" description="Interaction with substrate rRNA" evidence="1">
    <location>
        <position position="4"/>
    </location>
</feature>
<dbReference type="RefSeq" id="WP_081508025.1">
    <property type="nucleotide sequence ID" value="NZ_CP020474.1"/>
</dbReference>
<protein>
    <recommendedName>
        <fullName evidence="1">Ribosomal RNA large subunit methyltransferase J</fullName>
        <ecNumber evidence="1">2.1.1.266</ecNumber>
    </recommendedName>
    <alternativeName>
        <fullName evidence="1">23S rRNA (adenine(2030)-N6)-methyltransferase</fullName>
    </alternativeName>
    <alternativeName>
        <fullName evidence="1">23S rRNA m6A2030 methyltransferase</fullName>
    </alternativeName>
</protein>
<keyword evidence="3" id="KW-1185">Reference proteome</keyword>
<feature type="binding site" evidence="1">
    <location>
        <position position="19"/>
    </location>
    <ligand>
        <name>S-adenosyl-L-methionine</name>
        <dbReference type="ChEBI" id="CHEBI:59789"/>
    </ligand>
</feature>
<feature type="binding site" evidence="1">
    <location>
        <position position="42"/>
    </location>
    <ligand>
        <name>S-adenosyl-L-methionine</name>
        <dbReference type="ChEBI" id="CHEBI:59789"/>
    </ligand>
</feature>
<dbReference type="OrthoDB" id="9791274at2"/>
<name>A0A1V0RSS3_9RHOB</name>
<keyword evidence="1 2" id="KW-0489">Methyltransferase</keyword>
<sequence length="259" mass="28694">MLSYQHHYHAGNPADVHKHAALAWVLDYLCQKPKPLSYIETHAGRGLYDLGDAAALKTGEAAQGVARLEARFATDHPYRRRLTQTRAAHGARAYPGSPLIAAQSLRRVDSLHLAELHPAENAHLRRNLAGYDVNIRQQDGFEMAQELCPPTPRRGVLLVDPSYEVKTEYESIPRHLTQIARKWNVGILMLWYPILTSGAHEGMLIHLGAAFPEGLRHEVAFPPVRAGHRMVGSGLFVVNAPYGLEAELARITEVFAAKG</sequence>
<feature type="binding site" evidence="1">
    <location>
        <position position="97"/>
    </location>
    <ligand>
        <name>S-adenosyl-L-methionine</name>
        <dbReference type="ChEBI" id="CHEBI:59789"/>
    </ligand>
</feature>
<feature type="binding site" evidence="1">
    <location>
        <position position="115"/>
    </location>
    <ligand>
        <name>S-adenosyl-L-methionine</name>
        <dbReference type="ChEBI" id="CHEBI:59789"/>
    </ligand>
</feature>
<dbReference type="AlphaFoldDB" id="A0A1V0RSS3"/>
<dbReference type="PANTHER" id="PTHR37426">
    <property type="entry name" value="RIBOSOMAL RNA LARGE SUBUNIT METHYLTRANSFERASE J"/>
    <property type="match status" value="1"/>
</dbReference>
<comment type="subunit">
    <text evidence="1">Monomer.</text>
</comment>
<dbReference type="SUPFAM" id="SSF53335">
    <property type="entry name" value="S-adenosyl-L-methionine-dependent methyltransferases"/>
    <property type="match status" value="1"/>
</dbReference>
<keyword evidence="1" id="KW-0698">rRNA processing</keyword>
<dbReference type="KEGG" id="rmm:ROSMUCSMR3_03352"/>
<dbReference type="GO" id="GO:0036307">
    <property type="term" value="F:23S rRNA (adenine(2030)-N(6))-methyltransferase activity"/>
    <property type="evidence" value="ECO:0007669"/>
    <property type="project" value="UniProtKB-UniRule"/>
</dbReference>
<reference evidence="2 3" key="1">
    <citation type="submission" date="2017-03" db="EMBL/GenBank/DDBJ databases">
        <title>Genome Sequence of Roseovarius mucosus strain SMR3 Isolated from a culture of the Diatom Skeletonema marinoi.</title>
        <authorList>
            <person name="Topel M."/>
            <person name="Pinder M."/>
            <person name="Johansson O.N."/>
            <person name="Kourtchenko O."/>
            <person name="Godhe A."/>
            <person name="Clarke A.K."/>
        </authorList>
    </citation>
    <scope>NUCLEOTIDE SEQUENCE [LARGE SCALE GENOMIC DNA]</scope>
    <source>
        <strain evidence="2 3">SMR3</strain>
    </source>
</reference>
<organism evidence="2 3">
    <name type="scientific">Roseovarius mucosus</name>
    <dbReference type="NCBI Taxonomy" id="215743"/>
    <lineage>
        <taxon>Bacteria</taxon>
        <taxon>Pseudomonadati</taxon>
        <taxon>Pseudomonadota</taxon>
        <taxon>Alphaproteobacteria</taxon>
        <taxon>Rhodobacterales</taxon>
        <taxon>Roseobacteraceae</taxon>
        <taxon>Roseovarius</taxon>
    </lineage>
</organism>
<accession>A0A1V0RSS3</accession>
<dbReference type="EMBL" id="CP020474">
    <property type="protein sequence ID" value="ARE84813.1"/>
    <property type="molecule type" value="Genomic_DNA"/>
</dbReference>
<comment type="function">
    <text evidence="1">Specifically methylates the adenine in position 2030 of 23S rRNA.</text>
</comment>
<feature type="binding site" evidence="1">
    <location>
        <position position="160"/>
    </location>
    <ligand>
        <name>S-adenosyl-L-methionine</name>
        <dbReference type="ChEBI" id="CHEBI:59789"/>
    </ligand>
</feature>
<comment type="similarity">
    <text evidence="1">Belongs to the RlmJ family.</text>
</comment>
<dbReference type="GO" id="GO:0070475">
    <property type="term" value="P:rRNA base methylation"/>
    <property type="evidence" value="ECO:0007669"/>
    <property type="project" value="UniProtKB-UniRule"/>
</dbReference>
<gene>
    <name evidence="1 2" type="primary">rlmJ</name>
    <name evidence="2" type="ORF">ROSMUCSMR3_03352</name>
</gene>